<accession>E0RWF1</accession>
<dbReference type="STRING" id="515622.bpr_I1512"/>
<dbReference type="Proteomes" id="UP000001299">
    <property type="component" value="Chromosome 1"/>
</dbReference>
<feature type="transmembrane region" description="Helical" evidence="1">
    <location>
        <begin position="113"/>
        <end position="134"/>
    </location>
</feature>
<evidence type="ECO:0000256" key="1">
    <source>
        <dbReference type="SAM" id="Phobius"/>
    </source>
</evidence>
<keyword evidence="3" id="KW-0012">Acyltransferase</keyword>
<name>E0RWF1_BUTPB</name>
<proteinExistence type="predicted"/>
<reference evidence="3 4" key="1">
    <citation type="journal article" date="2010" name="PLoS ONE">
        <title>The glycobiome of the rumen bacterium Butyrivibrio proteoclasticus B316(T) highlights adaptation to a polysaccharide-rich environment.</title>
        <authorList>
            <person name="Kelly W.J."/>
            <person name="Leahy S.C."/>
            <person name="Altermann E."/>
            <person name="Yeoman C.J."/>
            <person name="Dunne J.C."/>
            <person name="Kong Z."/>
            <person name="Pacheco D.M."/>
            <person name="Li D."/>
            <person name="Noel S.J."/>
            <person name="Moon C.D."/>
            <person name="Cookson A.L."/>
            <person name="Attwood G.T."/>
        </authorList>
    </citation>
    <scope>NUCLEOTIDE SEQUENCE [LARGE SCALE GENOMIC DNA]</scope>
    <source>
        <strain evidence="4">ATCC 51982 / DSM 14932 / B316</strain>
    </source>
</reference>
<dbReference type="Pfam" id="PF01757">
    <property type="entry name" value="Acyl_transf_3"/>
    <property type="match status" value="1"/>
</dbReference>
<organism evidence="3 4">
    <name type="scientific">Butyrivibrio proteoclasticus (strain ATCC 51982 / DSM 14932 / B316)</name>
    <name type="common">Clostridium proteoclasticum</name>
    <dbReference type="NCBI Taxonomy" id="515622"/>
    <lineage>
        <taxon>Bacteria</taxon>
        <taxon>Bacillati</taxon>
        <taxon>Bacillota</taxon>
        <taxon>Clostridia</taxon>
        <taxon>Lachnospirales</taxon>
        <taxon>Lachnospiraceae</taxon>
        <taxon>Butyrivibrio</taxon>
    </lineage>
</organism>
<protein>
    <submittedName>
        <fullName evidence="3">Acyltransferase</fullName>
    </submittedName>
</protein>
<dbReference type="eggNOG" id="COG1835">
    <property type="taxonomic scope" value="Bacteria"/>
</dbReference>
<keyword evidence="3" id="KW-0808">Transferase</keyword>
<feature type="transmembrane region" description="Helical" evidence="1">
    <location>
        <begin position="317"/>
        <end position="340"/>
    </location>
</feature>
<keyword evidence="4" id="KW-1185">Reference proteome</keyword>
<dbReference type="KEGG" id="bpb:bpr_I1512"/>
<keyword evidence="1" id="KW-0472">Membrane</keyword>
<feature type="domain" description="Acyltransferase 3" evidence="2">
    <location>
        <begin position="40"/>
        <end position="362"/>
    </location>
</feature>
<feature type="transmembrane region" description="Helical" evidence="1">
    <location>
        <begin position="74"/>
        <end position="92"/>
    </location>
</feature>
<evidence type="ECO:0000313" key="3">
    <source>
        <dbReference type="EMBL" id="ADL34249.1"/>
    </source>
</evidence>
<dbReference type="AlphaFoldDB" id="E0RWF1"/>
<dbReference type="HOGENOM" id="CLU_063834_1_0_9"/>
<feature type="transmembrane region" description="Helical" evidence="1">
    <location>
        <begin position="6"/>
        <end position="22"/>
    </location>
</feature>
<dbReference type="EMBL" id="CP001810">
    <property type="protein sequence ID" value="ADL34249.1"/>
    <property type="molecule type" value="Genomic_DNA"/>
</dbReference>
<dbReference type="RefSeq" id="WP_013280903.1">
    <property type="nucleotide sequence ID" value="NC_014387.1"/>
</dbReference>
<feature type="transmembrane region" description="Helical" evidence="1">
    <location>
        <begin position="285"/>
        <end position="305"/>
    </location>
</feature>
<gene>
    <name evidence="3" type="ordered locus">bpr_I1512</name>
</gene>
<evidence type="ECO:0000259" key="2">
    <source>
        <dbReference type="Pfam" id="PF01757"/>
    </source>
</evidence>
<sequence>MKNLIYSVYVILPIILLWGAKFSKGKNFNDGLSLEQTKAFQGFLAICIMLHHIAQKTCASWIQPQSRIVHGLDIFVDMGFLLVSVFLFFNGYGVYKSFHSKENYLNGYFKKRILPVILALYSTTLIFFVARLLIGEKMDAMQVILYLTSIKLCNPNTWYVIVLPFFYLFFYVSFRFIKKDGLAVAATTALVIGYMLLGTRINHNDFWIRGEWWYNCAILFPVGIIFAKFENKIIPFVQKYYWAFLIVFLAAYYPIRIGSRMLGNMFGYYGEGWLPQNVIIMNRRITLLGHSILCTWFVMCWLLMGMKVKIGNKFLKFMGTITLEFYLIHGLFVELFGWQFDGGVRSPHHIKYVIVYVLVVFALGVPSAILLQNIHNLILGKKSKYKLVDINLTNIVNKKDNTQANKTA</sequence>
<keyword evidence="1" id="KW-1133">Transmembrane helix</keyword>
<feature type="transmembrane region" description="Helical" evidence="1">
    <location>
        <begin position="241"/>
        <end position="259"/>
    </location>
</feature>
<dbReference type="GO" id="GO:0016747">
    <property type="term" value="F:acyltransferase activity, transferring groups other than amino-acyl groups"/>
    <property type="evidence" value="ECO:0007669"/>
    <property type="project" value="InterPro"/>
</dbReference>
<keyword evidence="1" id="KW-0812">Transmembrane</keyword>
<dbReference type="InterPro" id="IPR002656">
    <property type="entry name" value="Acyl_transf_3_dom"/>
</dbReference>
<feature type="transmembrane region" description="Helical" evidence="1">
    <location>
        <begin position="181"/>
        <end position="200"/>
    </location>
</feature>
<feature type="transmembrane region" description="Helical" evidence="1">
    <location>
        <begin position="157"/>
        <end position="174"/>
    </location>
</feature>
<feature type="transmembrane region" description="Helical" evidence="1">
    <location>
        <begin position="352"/>
        <end position="374"/>
    </location>
</feature>
<feature type="transmembrane region" description="Helical" evidence="1">
    <location>
        <begin position="212"/>
        <end position="229"/>
    </location>
</feature>
<evidence type="ECO:0000313" key="4">
    <source>
        <dbReference type="Proteomes" id="UP000001299"/>
    </source>
</evidence>